<keyword evidence="2" id="KW-1185">Reference proteome</keyword>
<evidence type="ECO:0000313" key="1">
    <source>
        <dbReference type="EMBL" id="GCA64318.1"/>
    </source>
</evidence>
<dbReference type="Proteomes" id="UP000265618">
    <property type="component" value="Unassembled WGS sequence"/>
</dbReference>
<proteinExistence type="predicted"/>
<feature type="non-terminal residue" evidence="1">
    <location>
        <position position="1"/>
    </location>
</feature>
<dbReference type="EMBL" id="BDIP01006869">
    <property type="protein sequence ID" value="GCA64318.1"/>
    <property type="molecule type" value="Genomic_DNA"/>
</dbReference>
<dbReference type="AlphaFoldDB" id="A0A391NZ76"/>
<name>A0A391NZ76_9EUKA</name>
<sequence>MFTLPTEAEGEGEGEEGAAKFAELATTLSAELQEMHPQTRPALCTLSALDEYYTLPETPTLKGCIPLAPSESGEGCVVSLLEVLQRPITLSSVISPVPEGERERERERSAEAAMACEGMIQKHPPQAPAALPPKMQRQDREVALFEPVGYGQYPVRPSLDACTMLREAREREDTATVDSITGYYQALGRALAVCLISSPIPYGVLDRTMLTVL</sequence>
<accession>A0A391NZ76</accession>
<evidence type="ECO:0000313" key="2">
    <source>
        <dbReference type="Proteomes" id="UP000265618"/>
    </source>
</evidence>
<comment type="caution">
    <text evidence="1">The sequence shown here is derived from an EMBL/GenBank/DDBJ whole genome shotgun (WGS) entry which is preliminary data.</text>
</comment>
<gene>
    <name evidence="1" type="ORF">KIPB_013916</name>
</gene>
<reference evidence="1 2" key="1">
    <citation type="journal article" date="2018" name="PLoS ONE">
        <title>The draft genome of Kipferlia bialata reveals reductive genome evolution in fornicate parasites.</title>
        <authorList>
            <person name="Tanifuji G."/>
            <person name="Takabayashi S."/>
            <person name="Kume K."/>
            <person name="Takagi M."/>
            <person name="Nakayama T."/>
            <person name="Kamikawa R."/>
            <person name="Inagaki Y."/>
            <person name="Hashimoto T."/>
        </authorList>
    </citation>
    <scope>NUCLEOTIDE SEQUENCE [LARGE SCALE GENOMIC DNA]</scope>
    <source>
        <strain evidence="1">NY0173</strain>
    </source>
</reference>
<protein>
    <submittedName>
        <fullName evidence="1">Uncharacterized protein</fullName>
    </submittedName>
</protein>
<organism evidence="1 2">
    <name type="scientific">Kipferlia bialata</name>
    <dbReference type="NCBI Taxonomy" id="797122"/>
    <lineage>
        <taxon>Eukaryota</taxon>
        <taxon>Metamonada</taxon>
        <taxon>Carpediemonas-like organisms</taxon>
        <taxon>Kipferlia</taxon>
    </lineage>
</organism>